<dbReference type="RefSeq" id="WP_085100183.1">
    <property type="nucleotide sequence ID" value="NZ_AP022603.1"/>
</dbReference>
<protein>
    <submittedName>
        <fullName evidence="1">HNH endonuclease</fullName>
    </submittedName>
</protein>
<gene>
    <name evidence="1" type="ORF">AWC04_18440</name>
</gene>
<proteinExistence type="predicted"/>
<keyword evidence="1" id="KW-0378">Hydrolase</keyword>
<organism evidence="1 2">
    <name type="scientific">Mycolicibacterium fallax</name>
    <name type="common">Mycobacterium fallax</name>
    <dbReference type="NCBI Taxonomy" id="1793"/>
    <lineage>
        <taxon>Bacteria</taxon>
        <taxon>Bacillati</taxon>
        <taxon>Actinomycetota</taxon>
        <taxon>Actinomycetes</taxon>
        <taxon>Mycobacteriales</taxon>
        <taxon>Mycobacteriaceae</taxon>
        <taxon>Mycolicibacterium</taxon>
    </lineage>
</organism>
<dbReference type="STRING" id="1793.AWC04_18440"/>
<dbReference type="Proteomes" id="UP000193484">
    <property type="component" value="Unassembled WGS sequence"/>
</dbReference>
<keyword evidence="1" id="KW-0540">Nuclease</keyword>
<dbReference type="GO" id="GO:0004519">
    <property type="term" value="F:endonuclease activity"/>
    <property type="evidence" value="ECO:0007669"/>
    <property type="project" value="UniProtKB-KW"/>
</dbReference>
<keyword evidence="2" id="KW-1185">Reference proteome</keyword>
<sequence length="425" mass="44941">MFDLVGSGVDLSDEAALVTGITELERAKSRAAALQARLTAQLATVRHDAEAAAGLPAARRGRGLAAEVALARYDSPHSGNRHLGFAQALINEMPHTLAALESGALSEWRATLLVRESACLDVADRRALDAEMCADVAGLAGRGNKRIAAEAKAIAYRLDPHAVVDRAVRAEKDRRVSIRPAPDNMVYLSALLPMVKGVSVYAALRREADSCGDGRSRGQVMADTLIERITGRPAEVPEPIAVSLVLSDDTLTGGTGPALIPGVGPVPATIARGLITNAVTDPASRATLRNLYARPGSGALVAMQSRSRLFPKALAMLIGFRDQQCRTPYCDAEIRHTDHIRPAADDGPTSYPNGDGLCEACNYNKQAPRWRVRVTTTGTGRHTTVTTTPTGHSYLSTAPPILPGSPPDGPMEAALRNLLRKPAAA</sequence>
<dbReference type="OrthoDB" id="5241234at2"/>
<comment type="caution">
    <text evidence="1">The sequence shown here is derived from an EMBL/GenBank/DDBJ whole genome shotgun (WGS) entry which is preliminary data.</text>
</comment>
<dbReference type="AlphaFoldDB" id="A0A1X1R058"/>
<accession>A0A1X1R058</accession>
<keyword evidence="1" id="KW-0255">Endonuclease</keyword>
<reference evidence="1 2" key="1">
    <citation type="submission" date="2016-01" db="EMBL/GenBank/DDBJ databases">
        <title>The new phylogeny of the genus Mycobacterium.</title>
        <authorList>
            <person name="Tarcisio F."/>
            <person name="Conor M."/>
            <person name="Antonella G."/>
            <person name="Elisabetta G."/>
            <person name="Giulia F.S."/>
            <person name="Sara T."/>
            <person name="Anna F."/>
            <person name="Clotilde B."/>
            <person name="Roberto B."/>
            <person name="Veronica D.S."/>
            <person name="Fabio R."/>
            <person name="Monica P."/>
            <person name="Olivier J."/>
            <person name="Enrico T."/>
            <person name="Nicola S."/>
        </authorList>
    </citation>
    <scope>NUCLEOTIDE SEQUENCE [LARGE SCALE GENOMIC DNA]</scope>
    <source>
        <strain evidence="1 2">DSM 44179</strain>
    </source>
</reference>
<evidence type="ECO:0000313" key="1">
    <source>
        <dbReference type="EMBL" id="ORU97262.1"/>
    </source>
</evidence>
<dbReference type="EMBL" id="LQOJ01000069">
    <property type="protein sequence ID" value="ORU97262.1"/>
    <property type="molecule type" value="Genomic_DNA"/>
</dbReference>
<evidence type="ECO:0000313" key="2">
    <source>
        <dbReference type="Proteomes" id="UP000193484"/>
    </source>
</evidence>
<name>A0A1X1R058_MYCFA</name>